<dbReference type="AlphaFoldDB" id="X1UVR3"/>
<gene>
    <name evidence="1" type="ORF">S12H4_51924</name>
</gene>
<organism evidence="1">
    <name type="scientific">marine sediment metagenome</name>
    <dbReference type="NCBI Taxonomy" id="412755"/>
    <lineage>
        <taxon>unclassified sequences</taxon>
        <taxon>metagenomes</taxon>
        <taxon>ecological metagenomes</taxon>
    </lineage>
</organism>
<dbReference type="EMBL" id="BARW01032873">
    <property type="protein sequence ID" value="GAJ03956.1"/>
    <property type="molecule type" value="Genomic_DNA"/>
</dbReference>
<reference evidence="1" key="1">
    <citation type="journal article" date="2014" name="Front. Microbiol.">
        <title>High frequency of phylogenetically diverse reductive dehalogenase-homologous genes in deep subseafloor sedimentary metagenomes.</title>
        <authorList>
            <person name="Kawai M."/>
            <person name="Futagami T."/>
            <person name="Toyoda A."/>
            <person name="Takaki Y."/>
            <person name="Nishi S."/>
            <person name="Hori S."/>
            <person name="Arai W."/>
            <person name="Tsubouchi T."/>
            <person name="Morono Y."/>
            <person name="Uchiyama I."/>
            <person name="Ito T."/>
            <person name="Fujiyama A."/>
            <person name="Inagaki F."/>
            <person name="Takami H."/>
        </authorList>
    </citation>
    <scope>NUCLEOTIDE SEQUENCE</scope>
    <source>
        <strain evidence="1">Expedition CK06-06</strain>
    </source>
</reference>
<comment type="caution">
    <text evidence="1">The sequence shown here is derived from an EMBL/GenBank/DDBJ whole genome shotgun (WGS) entry which is preliminary data.</text>
</comment>
<proteinExistence type="predicted"/>
<name>X1UVR3_9ZZZZ</name>
<protein>
    <submittedName>
        <fullName evidence="1">Uncharacterized protein</fullName>
    </submittedName>
</protein>
<evidence type="ECO:0000313" key="1">
    <source>
        <dbReference type="EMBL" id="GAJ03956.1"/>
    </source>
</evidence>
<accession>X1UVR3</accession>
<feature type="non-terminal residue" evidence="1">
    <location>
        <position position="1"/>
    </location>
</feature>
<sequence length="103" mass="11862">ETHPELYAFALDPLGWIATEIGDVVDAVRWFLRDPSAFIHWQLLKMDSPLAPFWADPWHTVLTEIGEHAGLPSKWWEDVPGIILGRVVDSAEYIVAECVFRFW</sequence>